<protein>
    <recommendedName>
        <fullName evidence="4">Iron-sulfur cluster assembly protein CyaY</fullName>
    </recommendedName>
</protein>
<evidence type="ECO:0000313" key="6">
    <source>
        <dbReference type="EMBL" id="PHO19764.1"/>
    </source>
</evidence>
<dbReference type="SMART" id="SM01219">
    <property type="entry name" value="Frataxin_Cyay"/>
    <property type="match status" value="1"/>
</dbReference>
<dbReference type="SMR" id="A0A5D0KZL8"/>
<comment type="similarity">
    <text evidence="1 4">Belongs to the frataxin family.</text>
</comment>
<comment type="function">
    <text evidence="4">Involved in iron-sulfur (Fe-S) cluster assembly. May act as a regulator of Fe-S biogenesis.</text>
</comment>
<dbReference type="RefSeq" id="WP_005540693.1">
    <property type="nucleotide sequence ID" value="NZ_CP012958.1"/>
</dbReference>
<dbReference type="GO" id="GO:0016226">
    <property type="term" value="P:iron-sulfur cluster assembly"/>
    <property type="evidence" value="ECO:0007669"/>
    <property type="project" value="UniProtKB-UniRule"/>
</dbReference>
<dbReference type="GeneID" id="77211315"/>
<evidence type="ECO:0000313" key="10">
    <source>
        <dbReference type="Proteomes" id="UP000323012"/>
    </source>
</evidence>
<dbReference type="Proteomes" id="UP000226080">
    <property type="component" value="Unassembled WGS sequence"/>
</dbReference>
<dbReference type="PANTHER" id="PTHR16821">
    <property type="entry name" value="FRATAXIN"/>
    <property type="match status" value="1"/>
</dbReference>
<name>A0A5D0KZL8_AGGAC</name>
<dbReference type="Proteomes" id="UP000072236">
    <property type="component" value="Chromosome"/>
</dbReference>
<dbReference type="PROSITE" id="PS50810">
    <property type="entry name" value="FRATAXIN_2"/>
    <property type="match status" value="1"/>
</dbReference>
<evidence type="ECO:0000313" key="9">
    <source>
        <dbReference type="Proteomes" id="UP000226080"/>
    </source>
</evidence>
<dbReference type="OMA" id="EPMHEIW"/>
<dbReference type="GO" id="GO:0008198">
    <property type="term" value="F:ferrous iron binding"/>
    <property type="evidence" value="ECO:0007669"/>
    <property type="project" value="TreeGrafter"/>
</dbReference>
<reference evidence="7 10" key="3">
    <citation type="submission" date="2019-08" db="EMBL/GenBank/DDBJ databases">
        <title>Whole genome sequencing of Aggregatibacter actinomycetemcomitans cultured from blood stream infections in Denmark reveals a novel phylogenetic lineage expressing serotype a membrane O polysaccharide.</title>
        <authorList>
            <person name="Nedergaard S."/>
            <person name="Kobel C.M."/>
            <person name="Nielsen M.B."/>
            <person name="Moeller R.T."/>
            <person name="Jensen A.B."/>
            <person name="Noerskov-Lauritsen N."/>
        </authorList>
    </citation>
    <scope>NUCLEOTIDE SEQUENCE [LARGE SCALE GENOMIC DNA]</scope>
    <source>
        <strain evidence="7 10">PN_563</strain>
    </source>
</reference>
<reference evidence="5 8" key="1">
    <citation type="submission" date="2015-10" db="EMBL/GenBank/DDBJ databases">
        <title>Tn-seq of a polymicrobial infection.</title>
        <authorList>
            <person name="Stacy A."/>
            <person name="Rumbaugh K.P."/>
            <person name="Whiteley M."/>
        </authorList>
    </citation>
    <scope>NUCLEOTIDE SEQUENCE [LARGE SCALE GENOMIC DNA]</scope>
    <source>
        <strain evidence="5 8">624</strain>
    </source>
</reference>
<evidence type="ECO:0000256" key="1">
    <source>
        <dbReference type="ARBA" id="ARBA00008183"/>
    </source>
</evidence>
<dbReference type="InterPro" id="IPR047584">
    <property type="entry name" value="CyaY"/>
</dbReference>
<organism evidence="7 10">
    <name type="scientific">Aggregatibacter actinomycetemcomitans</name>
    <name type="common">Actinobacillus actinomycetemcomitans</name>
    <name type="synonym">Haemophilus actinomycetemcomitans</name>
    <dbReference type="NCBI Taxonomy" id="714"/>
    <lineage>
        <taxon>Bacteria</taxon>
        <taxon>Pseudomonadati</taxon>
        <taxon>Pseudomonadota</taxon>
        <taxon>Gammaproteobacteria</taxon>
        <taxon>Pasteurellales</taxon>
        <taxon>Pasteurellaceae</taxon>
        <taxon>Aggregatibacter</taxon>
    </lineage>
</organism>
<dbReference type="InterPro" id="IPR036524">
    <property type="entry name" value="Frataxin/CyaY_sf"/>
</dbReference>
<evidence type="ECO:0000256" key="2">
    <source>
        <dbReference type="ARBA" id="ARBA00022723"/>
    </source>
</evidence>
<keyword evidence="3 4" id="KW-0408">Iron</keyword>
<evidence type="ECO:0000313" key="7">
    <source>
        <dbReference type="EMBL" id="TYA38282.1"/>
    </source>
</evidence>
<dbReference type="HAMAP" id="MF_00142">
    <property type="entry name" value="CyaY"/>
    <property type="match status" value="1"/>
</dbReference>
<dbReference type="PROSITE" id="PS01344">
    <property type="entry name" value="FRATAXIN_1"/>
    <property type="match status" value="1"/>
</dbReference>
<reference evidence="6 9" key="2">
    <citation type="submission" date="2017-10" db="EMBL/GenBank/DDBJ databases">
        <title>Draft genome sequences of Aggregatibacter actinomycetemcomitans strains 310a and 310b.</title>
        <authorList>
            <person name="May A.C."/>
            <person name="Ohta H."/>
            <person name="Maeda H."/>
            <person name="Kokeguchi S."/>
            <person name="Cugini C."/>
        </authorList>
    </citation>
    <scope>NUCLEOTIDE SEQUENCE [LARGE SCALE GENOMIC DNA]</scope>
    <source>
        <strain evidence="6 9">310b</strain>
    </source>
</reference>
<dbReference type="EMBL" id="VSED01000031">
    <property type="protein sequence ID" value="TYA38282.1"/>
    <property type="molecule type" value="Genomic_DNA"/>
</dbReference>
<dbReference type="GO" id="GO:0008199">
    <property type="term" value="F:ferric iron binding"/>
    <property type="evidence" value="ECO:0007669"/>
    <property type="project" value="InterPro"/>
</dbReference>
<dbReference type="EMBL" id="CP012959">
    <property type="protein sequence ID" value="AMQ93830.1"/>
    <property type="molecule type" value="Genomic_DNA"/>
</dbReference>
<dbReference type="Pfam" id="PF01491">
    <property type="entry name" value="Frataxin_Cyay"/>
    <property type="match status" value="1"/>
</dbReference>
<dbReference type="InterPro" id="IPR002908">
    <property type="entry name" value="Frataxin/CyaY"/>
</dbReference>
<dbReference type="InterPro" id="IPR020895">
    <property type="entry name" value="Frataxin_CS"/>
</dbReference>
<evidence type="ECO:0000256" key="4">
    <source>
        <dbReference type="HAMAP-Rule" id="MF_00142"/>
    </source>
</evidence>
<dbReference type="PANTHER" id="PTHR16821:SF2">
    <property type="entry name" value="FRATAXIN, MITOCHONDRIAL"/>
    <property type="match status" value="1"/>
</dbReference>
<dbReference type="KEGG" id="aact:ACT75_04475"/>
<dbReference type="NCBIfam" id="TIGR03421">
    <property type="entry name" value="FeS_CyaY"/>
    <property type="match status" value="1"/>
</dbReference>
<keyword evidence="2 4" id="KW-0479">Metal-binding</keyword>
<evidence type="ECO:0000313" key="5">
    <source>
        <dbReference type="EMBL" id="AMQ93830.1"/>
    </source>
</evidence>
<proteinExistence type="inferred from homology"/>
<dbReference type="AlphaFoldDB" id="A0A5D0KZL8"/>
<gene>
    <name evidence="4 7" type="primary">cyaY</name>
    <name evidence="5" type="ORF">ACT75_04475</name>
    <name evidence="6" type="ORF">CQR80_10475</name>
    <name evidence="7" type="ORF">FXB79_09565</name>
</gene>
<dbReference type="OrthoDB" id="285675at2"/>
<dbReference type="Proteomes" id="UP000323012">
    <property type="component" value="Unassembled WGS sequence"/>
</dbReference>
<dbReference type="Gene3D" id="3.30.920.10">
    <property type="entry name" value="Frataxin/CyaY"/>
    <property type="match status" value="1"/>
</dbReference>
<evidence type="ECO:0000313" key="8">
    <source>
        <dbReference type="Proteomes" id="UP000072236"/>
    </source>
</evidence>
<accession>A0A5D0KZL8</accession>
<dbReference type="EMBL" id="PCGW01000026">
    <property type="protein sequence ID" value="PHO19764.1"/>
    <property type="molecule type" value="Genomic_DNA"/>
</dbReference>
<keyword evidence="9" id="KW-1185">Reference proteome</keyword>
<sequence>MNIIEFHQKIEQVWDEIEEQLEAQDCDVDCERQGSVFTITLGDRSQIVINKQESLLELWLASHNGGFHFAYKEDGRWVSNDGLDFWQALTEALAKHGEQVQFNQ</sequence>
<dbReference type="GO" id="GO:0005829">
    <property type="term" value="C:cytosol"/>
    <property type="evidence" value="ECO:0007669"/>
    <property type="project" value="TreeGrafter"/>
</dbReference>
<evidence type="ECO:0000256" key="3">
    <source>
        <dbReference type="ARBA" id="ARBA00023004"/>
    </source>
</evidence>
<dbReference type="SUPFAM" id="SSF55387">
    <property type="entry name" value="Frataxin/Nqo15-like"/>
    <property type="match status" value="1"/>
</dbReference>
<dbReference type="CDD" id="cd00503">
    <property type="entry name" value="Frataxin"/>
    <property type="match status" value="1"/>
</dbReference>